<comment type="catalytic activity">
    <reaction evidence="28">
        <text>octan-3-one + NADPH + O2 + H(+) = ethyl hexanoate + NADP(+) + H2O</text>
        <dbReference type="Rhea" id="RHEA:54856"/>
        <dbReference type="ChEBI" id="CHEBI:15377"/>
        <dbReference type="ChEBI" id="CHEBI:15378"/>
        <dbReference type="ChEBI" id="CHEBI:15379"/>
        <dbReference type="ChEBI" id="CHEBI:57783"/>
        <dbReference type="ChEBI" id="CHEBI:58349"/>
        <dbReference type="ChEBI" id="CHEBI:80946"/>
        <dbReference type="ChEBI" id="CHEBI:86055"/>
    </reaction>
    <physiologicalReaction direction="left-to-right" evidence="28">
        <dbReference type="Rhea" id="RHEA:54857"/>
    </physiologicalReaction>
</comment>
<comment type="catalytic activity">
    <reaction evidence="25">
        <text>hexan-3-one + NADPH + O2 + H(+) = ethyl butanoate + NADP(+) + H2O</text>
        <dbReference type="Rhea" id="RHEA:54844"/>
        <dbReference type="ChEBI" id="CHEBI:15377"/>
        <dbReference type="ChEBI" id="CHEBI:15378"/>
        <dbReference type="ChEBI" id="CHEBI:15379"/>
        <dbReference type="ChEBI" id="CHEBI:57783"/>
        <dbReference type="ChEBI" id="CHEBI:58349"/>
        <dbReference type="ChEBI" id="CHEBI:88764"/>
        <dbReference type="ChEBI" id="CHEBI:89891"/>
    </reaction>
    <physiologicalReaction direction="left-to-right" evidence="25">
        <dbReference type="Rhea" id="RHEA:54845"/>
    </physiologicalReaction>
</comment>
<keyword evidence="7 33" id="KW-0285">Flavoprotein</keyword>
<evidence type="ECO:0000256" key="25">
    <source>
        <dbReference type="ARBA" id="ARBA00047977"/>
    </source>
</evidence>
<dbReference type="FunFam" id="3.50.50.60:FF:000159">
    <property type="entry name" value="Dimethylaniline monooxygenase [N-oxide-forming]"/>
    <property type="match status" value="1"/>
</dbReference>
<comment type="catalytic activity">
    <reaction evidence="31">
        <text>N,N-dimethylaniline + NADPH + O2 + H(+) = N,N-dimethylaniline N-oxide + NADP(+) + H2O</text>
        <dbReference type="Rhea" id="RHEA:24468"/>
        <dbReference type="ChEBI" id="CHEBI:15377"/>
        <dbReference type="ChEBI" id="CHEBI:15378"/>
        <dbReference type="ChEBI" id="CHEBI:15379"/>
        <dbReference type="ChEBI" id="CHEBI:16269"/>
        <dbReference type="ChEBI" id="CHEBI:17735"/>
        <dbReference type="ChEBI" id="CHEBI:57783"/>
        <dbReference type="ChEBI" id="CHEBI:58349"/>
        <dbReference type="EC" id="1.14.13.8"/>
    </reaction>
    <physiologicalReaction direction="left-to-right" evidence="31">
        <dbReference type="Rhea" id="RHEA:24469"/>
    </physiologicalReaction>
</comment>
<evidence type="ECO:0000313" key="38">
    <source>
        <dbReference type="Proteomes" id="UP000663855"/>
    </source>
</evidence>
<evidence type="ECO:0000256" key="26">
    <source>
        <dbReference type="ARBA" id="ARBA00048041"/>
    </source>
</evidence>
<evidence type="ECO:0000256" key="20">
    <source>
        <dbReference type="ARBA" id="ARBA00047338"/>
    </source>
</evidence>
<dbReference type="AlphaFoldDB" id="A0A815XVV5"/>
<keyword evidence="13 35" id="KW-1133">Transmembrane helix</keyword>
<dbReference type="InterPro" id="IPR002257">
    <property type="entry name" value="Flavin_mOase_5"/>
</dbReference>
<evidence type="ECO:0000256" key="35">
    <source>
        <dbReference type="SAM" id="Phobius"/>
    </source>
</evidence>
<evidence type="ECO:0000256" key="30">
    <source>
        <dbReference type="ARBA" id="ARBA00048990"/>
    </source>
</evidence>
<evidence type="ECO:0000256" key="3">
    <source>
        <dbReference type="ARBA" id="ARBA00004524"/>
    </source>
</evidence>
<keyword evidence="9 33" id="KW-0256">Endoplasmic reticulum</keyword>
<reference evidence="37" key="1">
    <citation type="submission" date="2021-02" db="EMBL/GenBank/DDBJ databases">
        <authorList>
            <person name="Nowell W R."/>
        </authorList>
    </citation>
    <scope>NUCLEOTIDE SEQUENCE</scope>
</reference>
<dbReference type="GO" id="GO:0006629">
    <property type="term" value="P:lipid metabolic process"/>
    <property type="evidence" value="ECO:0007669"/>
    <property type="project" value="UniProtKB-KW"/>
</dbReference>
<dbReference type="GO" id="GO:0016174">
    <property type="term" value="F:NAD(P)H oxidase H2O2-forming activity"/>
    <property type="evidence" value="ECO:0007669"/>
    <property type="project" value="UniProtKB-EC"/>
</dbReference>
<evidence type="ECO:0000256" key="31">
    <source>
        <dbReference type="ARBA" id="ARBA00049443"/>
    </source>
</evidence>
<keyword evidence="6" id="KW-0597">Phosphoprotein</keyword>
<evidence type="ECO:0000256" key="9">
    <source>
        <dbReference type="ARBA" id="ARBA00022824"/>
    </source>
</evidence>
<evidence type="ECO:0000256" key="16">
    <source>
        <dbReference type="ARBA" id="ARBA00023098"/>
    </source>
</evidence>
<evidence type="ECO:0000256" key="19">
    <source>
        <dbReference type="ARBA" id="ARBA00045957"/>
    </source>
</evidence>
<evidence type="ECO:0000256" key="6">
    <source>
        <dbReference type="ARBA" id="ARBA00022553"/>
    </source>
</evidence>
<comment type="catalytic activity">
    <reaction evidence="22">
        <text>heptan-2-one + NADPH + O2 + H(+) = pentyl acetate + NADP(+) + H2O</text>
        <dbReference type="Rhea" id="RHEA:54836"/>
        <dbReference type="ChEBI" id="CHEBI:5672"/>
        <dbReference type="ChEBI" id="CHEBI:15377"/>
        <dbReference type="ChEBI" id="CHEBI:15378"/>
        <dbReference type="ChEBI" id="CHEBI:15379"/>
        <dbReference type="ChEBI" id="CHEBI:57783"/>
        <dbReference type="ChEBI" id="CHEBI:58349"/>
        <dbReference type="ChEBI" id="CHEBI:87362"/>
    </reaction>
    <physiologicalReaction direction="left-to-right" evidence="22">
        <dbReference type="Rhea" id="RHEA:54837"/>
    </physiologicalReaction>
</comment>
<keyword evidence="5" id="KW-0488">Methylation</keyword>
<dbReference type="GO" id="GO:0034899">
    <property type="term" value="F:trimethylamine monooxygenase activity"/>
    <property type="evidence" value="ECO:0007669"/>
    <property type="project" value="UniProtKB-EC"/>
</dbReference>
<evidence type="ECO:0000256" key="12">
    <source>
        <dbReference type="ARBA" id="ARBA00022857"/>
    </source>
</evidence>
<feature type="transmembrane region" description="Helical" evidence="35">
    <location>
        <begin position="522"/>
        <end position="543"/>
    </location>
</feature>
<evidence type="ECO:0000256" key="32">
    <source>
        <dbReference type="ARBA" id="ARBA00049475"/>
    </source>
</evidence>
<dbReference type="GO" id="GO:0050661">
    <property type="term" value="F:NADP binding"/>
    <property type="evidence" value="ECO:0007669"/>
    <property type="project" value="InterPro"/>
</dbReference>
<proteinExistence type="inferred from homology"/>
<comment type="catalytic activity">
    <reaction evidence="20">
        <text>hypotaurine + NADH + O2 + H(+) = taurine + NAD(+) + H2O</text>
        <dbReference type="Rhea" id="RHEA:74111"/>
        <dbReference type="ChEBI" id="CHEBI:15377"/>
        <dbReference type="ChEBI" id="CHEBI:15378"/>
        <dbReference type="ChEBI" id="CHEBI:15379"/>
        <dbReference type="ChEBI" id="CHEBI:57540"/>
        <dbReference type="ChEBI" id="CHEBI:57853"/>
        <dbReference type="ChEBI" id="CHEBI:57945"/>
        <dbReference type="ChEBI" id="CHEBI:507393"/>
        <dbReference type="EC" id="1.14.13.8"/>
    </reaction>
    <physiologicalReaction direction="left-to-right" evidence="20">
        <dbReference type="Rhea" id="RHEA:74112"/>
    </physiologicalReaction>
</comment>
<comment type="catalytic activity">
    <reaction evidence="32">
        <text>octan-3-one + NADPH + O2 + H(+) = pentyl propanoate + NADP(+) + H2O</text>
        <dbReference type="Rhea" id="RHEA:54840"/>
        <dbReference type="ChEBI" id="CHEBI:15377"/>
        <dbReference type="ChEBI" id="CHEBI:15378"/>
        <dbReference type="ChEBI" id="CHEBI:15379"/>
        <dbReference type="ChEBI" id="CHEBI:57783"/>
        <dbReference type="ChEBI" id="CHEBI:58349"/>
        <dbReference type="ChEBI" id="CHEBI:80946"/>
        <dbReference type="ChEBI" id="CHEBI:87373"/>
    </reaction>
    <physiologicalReaction direction="left-to-right" evidence="32">
        <dbReference type="Rhea" id="RHEA:54841"/>
    </physiologicalReaction>
</comment>
<comment type="function">
    <text evidence="19">Broad spectrum monooxygenase that catalyzes the oxygenation of a wide variety of nitrogen- and sulfur-containing compounds including xenobiotics. Catalyzes the S-oxygenation of hypotaurine to produce taurine, an organic osmolyte involved in cell volume regulation as well as a variety of cytoprotective and developmental processes. In vitro, catalyzes the N-oxygenation of trimethylamine (TMA) to produce trimethylamine N-oxide (TMAO) and could therefore participate to the detoxification of this compound that is generated by the action of gut microbiota from dietary precursors such as choline, choline containing compounds, betaine or L-carnitine.</text>
</comment>
<comment type="function">
    <text evidence="18">Acts as a Baeyer-Villiger monooxygenase on a broad range of substrates. Catalyzes the insertion of an oxygen atom into a carbon-carbon bond adjacent to a carbonyl, which converts ketones to esters. Active on diverse carbonyl compounds, whereas soft nucleophiles are mostly non- or poorly reactive. In contrast with other forms of FMO it is non- or poorly active on 'classical' substrates such as drugs, pesticides, and dietary components containing soft nucleophilic heteroatoms. Able to oxidize drug molecules bearing a carbonyl group on an aliphatic chain, such as nabumetone and pentoxifylline. Also, in the absence of substrates, shows slow but yet significant NADPH oxidase activity. Acts as a positive modulator of cholesterol biosynthesis as well as glucose homeostasis, promoting metabolic aging via pleiotropic effects.</text>
</comment>
<evidence type="ECO:0000313" key="36">
    <source>
        <dbReference type="EMBL" id="CAF1531671.1"/>
    </source>
</evidence>
<gene>
    <name evidence="37" type="ORF">CJN711_LOCUS31225</name>
    <name evidence="36" type="ORF">KQP761_LOCUS16336</name>
</gene>
<dbReference type="SUPFAM" id="SSF51905">
    <property type="entry name" value="FAD/NAD(P)-binding domain"/>
    <property type="match status" value="2"/>
</dbReference>
<comment type="catalytic activity">
    <reaction evidence="21">
        <text>hexan-3-one + NADPH + O2 + H(+) = propyl propanoate + NADP(+) + H2O</text>
        <dbReference type="Rhea" id="RHEA:54848"/>
        <dbReference type="ChEBI" id="CHEBI:15377"/>
        <dbReference type="ChEBI" id="CHEBI:15378"/>
        <dbReference type="ChEBI" id="CHEBI:15379"/>
        <dbReference type="ChEBI" id="CHEBI:57783"/>
        <dbReference type="ChEBI" id="CHEBI:58349"/>
        <dbReference type="ChEBI" id="CHEBI:89828"/>
        <dbReference type="ChEBI" id="CHEBI:89891"/>
    </reaction>
    <physiologicalReaction direction="left-to-right" evidence="21">
        <dbReference type="Rhea" id="RHEA:54849"/>
    </physiologicalReaction>
</comment>
<evidence type="ECO:0000256" key="8">
    <source>
        <dbReference type="ARBA" id="ARBA00022692"/>
    </source>
</evidence>
<dbReference type="Proteomes" id="UP000663855">
    <property type="component" value="Unassembled WGS sequence"/>
</dbReference>
<comment type="caution">
    <text evidence="37">The sequence shown here is derived from an EMBL/GenBank/DDBJ whole genome shotgun (WGS) entry which is preliminary data.</text>
</comment>
<dbReference type="GO" id="GO:0004499">
    <property type="term" value="F:N,N-dimethylaniline monooxygenase activity"/>
    <property type="evidence" value="ECO:0007669"/>
    <property type="project" value="UniProtKB-UniRule"/>
</dbReference>
<dbReference type="PIRSF" id="PIRSF000332">
    <property type="entry name" value="FMO"/>
    <property type="match status" value="1"/>
</dbReference>
<keyword evidence="14 33" id="KW-0560">Oxidoreductase</keyword>
<comment type="subcellular location">
    <subcellularLocation>
        <location evidence="2">Endoplasmic reticulum membrane</location>
        <topology evidence="2">Single-pass membrane protein</topology>
    </subcellularLocation>
    <subcellularLocation>
        <location evidence="3">Microsome membrane</location>
    </subcellularLocation>
</comment>
<dbReference type="OrthoDB" id="66881at2759"/>
<dbReference type="PANTHER" id="PTHR23023">
    <property type="entry name" value="DIMETHYLANILINE MONOOXYGENASE"/>
    <property type="match status" value="1"/>
</dbReference>
<keyword evidence="8 35" id="KW-0812">Transmembrane</keyword>
<keyword evidence="16" id="KW-0443">Lipid metabolism</keyword>
<comment type="cofactor">
    <cofactor evidence="1 33 34">
        <name>FAD</name>
        <dbReference type="ChEBI" id="CHEBI:57692"/>
    </cofactor>
</comment>
<dbReference type="GO" id="GO:0050660">
    <property type="term" value="F:flavin adenine dinucleotide binding"/>
    <property type="evidence" value="ECO:0007669"/>
    <property type="project" value="InterPro"/>
</dbReference>
<evidence type="ECO:0000256" key="2">
    <source>
        <dbReference type="ARBA" id="ARBA00004389"/>
    </source>
</evidence>
<evidence type="ECO:0000256" key="1">
    <source>
        <dbReference type="ARBA" id="ARBA00001974"/>
    </source>
</evidence>
<evidence type="ECO:0000256" key="28">
    <source>
        <dbReference type="ARBA" id="ARBA00048459"/>
    </source>
</evidence>
<evidence type="ECO:0000256" key="15">
    <source>
        <dbReference type="ARBA" id="ARBA00023033"/>
    </source>
</evidence>
<dbReference type="EMBL" id="CAJNOV010014862">
    <property type="protein sequence ID" value="CAF1562241.1"/>
    <property type="molecule type" value="Genomic_DNA"/>
</dbReference>
<comment type="catalytic activity">
    <reaction evidence="24">
        <text>NADPH + O2 + H(+) = H2O2 + NADP(+)</text>
        <dbReference type="Rhea" id="RHEA:11260"/>
        <dbReference type="ChEBI" id="CHEBI:15378"/>
        <dbReference type="ChEBI" id="CHEBI:15379"/>
        <dbReference type="ChEBI" id="CHEBI:16240"/>
        <dbReference type="ChEBI" id="CHEBI:57783"/>
        <dbReference type="ChEBI" id="CHEBI:58349"/>
        <dbReference type="EC" id="1.6.3.1"/>
    </reaction>
    <physiologicalReaction direction="left-to-right" evidence="24">
        <dbReference type="Rhea" id="RHEA:11261"/>
    </physiologicalReaction>
</comment>
<dbReference type="Pfam" id="PF00743">
    <property type="entry name" value="FMO-like"/>
    <property type="match status" value="1"/>
</dbReference>
<dbReference type="InterPro" id="IPR036188">
    <property type="entry name" value="FAD/NAD-bd_sf"/>
</dbReference>
<dbReference type="InterPro" id="IPR020946">
    <property type="entry name" value="Flavin_mOase-like"/>
</dbReference>
<dbReference type="Gene3D" id="3.50.50.60">
    <property type="entry name" value="FAD/NAD(P)-binding domain"/>
    <property type="match status" value="4"/>
</dbReference>
<evidence type="ECO:0000256" key="29">
    <source>
        <dbReference type="ARBA" id="ARBA00048989"/>
    </source>
</evidence>
<evidence type="ECO:0000256" key="34">
    <source>
        <dbReference type="RuleBase" id="RU361177"/>
    </source>
</evidence>
<comment type="catalytic activity">
    <reaction evidence="23">
        <text>sulcatone + NADPH + O2 + H(+) = 4-methylpent-3-en-1-yl acetate + NADP(+) + H2O</text>
        <dbReference type="Rhea" id="RHEA:54864"/>
        <dbReference type="ChEBI" id="CHEBI:15377"/>
        <dbReference type="ChEBI" id="CHEBI:15378"/>
        <dbReference type="ChEBI" id="CHEBI:15379"/>
        <dbReference type="ChEBI" id="CHEBI:16310"/>
        <dbReference type="ChEBI" id="CHEBI:57783"/>
        <dbReference type="ChEBI" id="CHEBI:58349"/>
        <dbReference type="ChEBI" id="CHEBI:138373"/>
    </reaction>
    <physiologicalReaction direction="left-to-right" evidence="23">
        <dbReference type="Rhea" id="RHEA:54865"/>
    </physiologicalReaction>
</comment>
<keyword evidence="10 33" id="KW-0274">FAD</keyword>
<evidence type="ECO:0000256" key="27">
    <source>
        <dbReference type="ARBA" id="ARBA00048088"/>
    </source>
</evidence>
<protein>
    <recommendedName>
        <fullName evidence="34">Flavin-containing monooxygenase</fullName>
        <ecNumber evidence="34">1.-.-.-</ecNumber>
    </recommendedName>
</protein>
<keyword evidence="12 33" id="KW-0521">NADP</keyword>
<evidence type="ECO:0000256" key="11">
    <source>
        <dbReference type="ARBA" id="ARBA00022848"/>
    </source>
</evidence>
<evidence type="ECO:0000256" key="23">
    <source>
        <dbReference type="ARBA" id="ARBA00047855"/>
    </source>
</evidence>
<comment type="catalytic activity">
    <reaction evidence="30">
        <text>heptan-4-one + NADPH + O2 + H(+) = propyl butanoate + NADP(+) + H2O</text>
        <dbReference type="Rhea" id="RHEA:54852"/>
        <dbReference type="ChEBI" id="CHEBI:15377"/>
        <dbReference type="ChEBI" id="CHEBI:15378"/>
        <dbReference type="ChEBI" id="CHEBI:15379"/>
        <dbReference type="ChEBI" id="CHEBI:57783"/>
        <dbReference type="ChEBI" id="CHEBI:58349"/>
        <dbReference type="ChEBI" id="CHEBI:89484"/>
        <dbReference type="ChEBI" id="CHEBI:89719"/>
    </reaction>
    <physiologicalReaction direction="left-to-right" evidence="30">
        <dbReference type="Rhea" id="RHEA:54853"/>
    </physiologicalReaction>
</comment>
<organism evidence="37 38">
    <name type="scientific">Rotaria magnacalcarata</name>
    <dbReference type="NCBI Taxonomy" id="392030"/>
    <lineage>
        <taxon>Eukaryota</taxon>
        <taxon>Metazoa</taxon>
        <taxon>Spiralia</taxon>
        <taxon>Gnathifera</taxon>
        <taxon>Rotifera</taxon>
        <taxon>Eurotatoria</taxon>
        <taxon>Bdelloidea</taxon>
        <taxon>Philodinida</taxon>
        <taxon>Philodinidae</taxon>
        <taxon>Rotaria</taxon>
    </lineage>
</organism>
<evidence type="ECO:0000256" key="10">
    <source>
        <dbReference type="ARBA" id="ARBA00022827"/>
    </source>
</evidence>
<evidence type="ECO:0000256" key="17">
    <source>
        <dbReference type="ARBA" id="ARBA00023136"/>
    </source>
</evidence>
<comment type="similarity">
    <text evidence="4 33 34">Belongs to the FMO family.</text>
</comment>
<comment type="catalytic activity">
    <reaction evidence="29">
        <text>(2E)-geranial + NADPH + O2 + H(+) = (1E)-2,6-dimethylhepta-1,5-dien-1-yl formate + NADP(+) + H2O</text>
        <dbReference type="Rhea" id="RHEA:54860"/>
        <dbReference type="ChEBI" id="CHEBI:15377"/>
        <dbReference type="ChEBI" id="CHEBI:15378"/>
        <dbReference type="ChEBI" id="CHEBI:15379"/>
        <dbReference type="ChEBI" id="CHEBI:16980"/>
        <dbReference type="ChEBI" id="CHEBI:57783"/>
        <dbReference type="ChEBI" id="CHEBI:58349"/>
        <dbReference type="ChEBI" id="CHEBI:138375"/>
    </reaction>
    <physiologicalReaction direction="left-to-right" evidence="29">
        <dbReference type="Rhea" id="RHEA:54861"/>
    </physiologicalReaction>
</comment>
<dbReference type="InterPro" id="IPR000960">
    <property type="entry name" value="Flavin_mOase"/>
</dbReference>
<comment type="catalytic activity">
    <reaction evidence="27">
        <text>trimethylamine + NADPH + O2 = trimethylamine N-oxide + NADP(+) + H2O</text>
        <dbReference type="Rhea" id="RHEA:31979"/>
        <dbReference type="ChEBI" id="CHEBI:15377"/>
        <dbReference type="ChEBI" id="CHEBI:15379"/>
        <dbReference type="ChEBI" id="CHEBI:15724"/>
        <dbReference type="ChEBI" id="CHEBI:57783"/>
        <dbReference type="ChEBI" id="CHEBI:58349"/>
        <dbReference type="ChEBI" id="CHEBI:58389"/>
        <dbReference type="EC" id="1.14.13.148"/>
    </reaction>
    <physiologicalReaction direction="left-to-right" evidence="27">
        <dbReference type="Rhea" id="RHEA:31980"/>
    </physiologicalReaction>
</comment>
<evidence type="ECO:0000256" key="33">
    <source>
        <dbReference type="PIRNR" id="PIRNR000332"/>
    </source>
</evidence>
<keyword evidence="17 33" id="KW-0472">Membrane</keyword>
<dbReference type="Proteomes" id="UP000663834">
    <property type="component" value="Unassembled WGS sequence"/>
</dbReference>
<dbReference type="GO" id="GO:0005789">
    <property type="term" value="C:endoplasmic reticulum membrane"/>
    <property type="evidence" value="ECO:0007669"/>
    <property type="project" value="UniProtKB-SubCell"/>
</dbReference>
<keyword evidence="11" id="KW-0492">Microsome</keyword>
<evidence type="ECO:0000256" key="5">
    <source>
        <dbReference type="ARBA" id="ARBA00022481"/>
    </source>
</evidence>
<evidence type="ECO:0000256" key="24">
    <source>
        <dbReference type="ARBA" id="ARBA00047864"/>
    </source>
</evidence>
<evidence type="ECO:0000256" key="22">
    <source>
        <dbReference type="ARBA" id="ARBA00047574"/>
    </source>
</evidence>
<dbReference type="PRINTS" id="PR01125">
    <property type="entry name" value="FMOXYGENASE5"/>
</dbReference>
<evidence type="ECO:0000256" key="7">
    <source>
        <dbReference type="ARBA" id="ARBA00022630"/>
    </source>
</evidence>
<evidence type="ECO:0000256" key="13">
    <source>
        <dbReference type="ARBA" id="ARBA00022989"/>
    </source>
</evidence>
<evidence type="ECO:0000313" key="37">
    <source>
        <dbReference type="EMBL" id="CAF1562241.1"/>
    </source>
</evidence>
<dbReference type="InterPro" id="IPR050346">
    <property type="entry name" value="FMO-like"/>
</dbReference>
<evidence type="ECO:0000256" key="14">
    <source>
        <dbReference type="ARBA" id="ARBA00023002"/>
    </source>
</evidence>
<evidence type="ECO:0000256" key="18">
    <source>
        <dbReference type="ARBA" id="ARBA00045722"/>
    </source>
</evidence>
<evidence type="ECO:0000256" key="4">
    <source>
        <dbReference type="ARBA" id="ARBA00009183"/>
    </source>
</evidence>
<accession>A0A815XVV5</accession>
<name>A0A815XVV5_9BILA</name>
<evidence type="ECO:0000256" key="21">
    <source>
        <dbReference type="ARBA" id="ARBA00047426"/>
    </source>
</evidence>
<dbReference type="EMBL" id="CAJNOW010008207">
    <property type="protein sequence ID" value="CAF1531671.1"/>
    <property type="molecule type" value="Genomic_DNA"/>
</dbReference>
<dbReference type="EC" id="1.-.-.-" evidence="34"/>
<dbReference type="PRINTS" id="PR00370">
    <property type="entry name" value="FMOXYGENASE"/>
</dbReference>
<comment type="catalytic activity">
    <reaction evidence="26">
        <text>hypotaurine + NADPH + O2 + H(+) = taurine + NADP(+) + H2O</text>
        <dbReference type="Rhea" id="RHEA:69819"/>
        <dbReference type="ChEBI" id="CHEBI:15377"/>
        <dbReference type="ChEBI" id="CHEBI:15378"/>
        <dbReference type="ChEBI" id="CHEBI:15379"/>
        <dbReference type="ChEBI" id="CHEBI:57783"/>
        <dbReference type="ChEBI" id="CHEBI:57853"/>
        <dbReference type="ChEBI" id="CHEBI:58349"/>
        <dbReference type="ChEBI" id="CHEBI:507393"/>
        <dbReference type="EC" id="1.14.13.8"/>
    </reaction>
    <physiologicalReaction direction="left-to-right" evidence="26">
        <dbReference type="Rhea" id="RHEA:69820"/>
    </physiologicalReaction>
</comment>
<keyword evidence="15 33" id="KW-0503">Monooxygenase</keyword>
<sequence>MRNVAIIGGGISGLICIKSCLDGGLSPTSYEMTNDIGGLWNYDANSIDGKASVMKSTVINTSKEFMAFSDYPPPIDYPNYMHNTKLLEYFRGYAAKFDLIKYVRFRRRVTRIEPADDYEKTGCWMIYSVNLDKKETMNDNETGEKYDAVMLATGHHAHPRLVDFPGLENFKGRNIHSWQYKTSHGFEDKNVLVVGIGNSGGDLAVELGRIAKQVYLSTRRGTWVLNRVGPNGWPADMVLSSEVYGAVQKYFPSLTNWLVERDMNKRFNHETYGLKPKHRPLEQHPFLNDDLANRILCGSVIVKPNIQEFTADGHGVIFSDGSKVDQIDCVLMATGFNIVFPYLDEKILTVKENRIRLYKYVWPAHMTHPTLAVMGLVQPWGAINPITELQARWAVRVFNGELKLPSRVKMNEDIDEKISEMSQRYVESPRHTVEVDYVDYCNDIADKVGCRPNIWNFLIRDFQLGWLLLFGPCTPYRYRLQGPNKWKDARQTIFTQFDRVEYTLRPSSKQGKCEYNKFKIDWTPMFTIVFFSLVLFIILQVIFL</sequence>